<dbReference type="PRINTS" id="PR00455">
    <property type="entry name" value="HTHTETR"/>
</dbReference>
<dbReference type="PROSITE" id="PS50977">
    <property type="entry name" value="HTH_TETR_2"/>
    <property type="match status" value="1"/>
</dbReference>
<dbReference type="InterPro" id="IPR001647">
    <property type="entry name" value="HTH_TetR"/>
</dbReference>
<keyword evidence="8" id="KW-1185">Reference proteome</keyword>
<dbReference type="PANTHER" id="PTHR47506">
    <property type="entry name" value="TRANSCRIPTIONAL REGULATORY PROTEIN"/>
    <property type="match status" value="1"/>
</dbReference>
<proteinExistence type="predicted"/>
<keyword evidence="1" id="KW-0805">Transcription regulation</keyword>
<dbReference type="Proteomes" id="UP001595909">
    <property type="component" value="Unassembled WGS sequence"/>
</dbReference>
<dbReference type="Pfam" id="PF00440">
    <property type="entry name" value="TetR_N"/>
    <property type="match status" value="1"/>
</dbReference>
<keyword evidence="2 4" id="KW-0238">DNA-binding</keyword>
<reference evidence="8" key="1">
    <citation type="journal article" date="2019" name="Int. J. Syst. Evol. Microbiol.">
        <title>The Global Catalogue of Microorganisms (GCM) 10K type strain sequencing project: providing services to taxonomists for standard genome sequencing and annotation.</title>
        <authorList>
            <consortium name="The Broad Institute Genomics Platform"/>
            <consortium name="The Broad Institute Genome Sequencing Center for Infectious Disease"/>
            <person name="Wu L."/>
            <person name="Ma J."/>
        </authorList>
    </citation>
    <scope>NUCLEOTIDE SEQUENCE [LARGE SCALE GENOMIC DNA]</scope>
    <source>
        <strain evidence="8">CCUG 50347</strain>
    </source>
</reference>
<evidence type="ECO:0000259" key="6">
    <source>
        <dbReference type="PROSITE" id="PS50977"/>
    </source>
</evidence>
<dbReference type="SUPFAM" id="SSF46689">
    <property type="entry name" value="Homeodomain-like"/>
    <property type="match status" value="1"/>
</dbReference>
<dbReference type="InterPro" id="IPR036271">
    <property type="entry name" value="Tet_transcr_reg_TetR-rel_C_sf"/>
</dbReference>
<feature type="compositionally biased region" description="Low complexity" evidence="5">
    <location>
        <begin position="193"/>
        <end position="203"/>
    </location>
</feature>
<organism evidence="7 8">
    <name type="scientific">Actinomycetospora chibensis</name>
    <dbReference type="NCBI Taxonomy" id="663606"/>
    <lineage>
        <taxon>Bacteria</taxon>
        <taxon>Bacillati</taxon>
        <taxon>Actinomycetota</taxon>
        <taxon>Actinomycetes</taxon>
        <taxon>Pseudonocardiales</taxon>
        <taxon>Pseudonocardiaceae</taxon>
        <taxon>Actinomycetospora</taxon>
    </lineage>
</organism>
<feature type="DNA-binding region" description="H-T-H motif" evidence="4">
    <location>
        <begin position="34"/>
        <end position="53"/>
    </location>
</feature>
<keyword evidence="3" id="KW-0804">Transcription</keyword>
<dbReference type="PANTHER" id="PTHR47506:SF6">
    <property type="entry name" value="HTH-TYPE TRANSCRIPTIONAL REPRESSOR NEMR"/>
    <property type="match status" value="1"/>
</dbReference>
<name>A0ABV9RC66_9PSEU</name>
<feature type="domain" description="HTH tetR-type" evidence="6">
    <location>
        <begin position="11"/>
        <end position="71"/>
    </location>
</feature>
<dbReference type="RefSeq" id="WP_274192286.1">
    <property type="nucleotide sequence ID" value="NZ_BAABHN010000004.1"/>
</dbReference>
<comment type="caution">
    <text evidence="7">The sequence shown here is derived from an EMBL/GenBank/DDBJ whole genome shotgun (WGS) entry which is preliminary data.</text>
</comment>
<dbReference type="Gene3D" id="1.10.357.10">
    <property type="entry name" value="Tetracycline Repressor, domain 2"/>
    <property type="match status" value="1"/>
</dbReference>
<dbReference type="InterPro" id="IPR009057">
    <property type="entry name" value="Homeodomain-like_sf"/>
</dbReference>
<evidence type="ECO:0000256" key="1">
    <source>
        <dbReference type="ARBA" id="ARBA00023015"/>
    </source>
</evidence>
<dbReference type="EMBL" id="JBHSIM010000004">
    <property type="protein sequence ID" value="MFC4831355.1"/>
    <property type="molecule type" value="Genomic_DNA"/>
</dbReference>
<evidence type="ECO:0000313" key="8">
    <source>
        <dbReference type="Proteomes" id="UP001595909"/>
    </source>
</evidence>
<evidence type="ECO:0000313" key="7">
    <source>
        <dbReference type="EMBL" id="MFC4831355.1"/>
    </source>
</evidence>
<evidence type="ECO:0000256" key="5">
    <source>
        <dbReference type="SAM" id="MobiDB-lite"/>
    </source>
</evidence>
<evidence type="ECO:0000256" key="2">
    <source>
        <dbReference type="ARBA" id="ARBA00023125"/>
    </source>
</evidence>
<gene>
    <name evidence="7" type="ORF">ACFPEL_02925</name>
</gene>
<evidence type="ECO:0000256" key="4">
    <source>
        <dbReference type="PROSITE-ProRule" id="PRU00335"/>
    </source>
</evidence>
<sequence>MTTTGEGPRLTPGARRILQVASALFYRHGIHAVGVDTIAAESGVTKRTLYDRFGSKDELVAAYLRARDERWRARVVAAVEAETDPVRRALAPFAVLEGWVDDASRGCAFVNAFAELDRTDHPGRPVIDDEKRWLRELFARELGPAGVADPDGLALQLLVVHEGALVTHAVAAEPTAPRAASAIARQLAEAAGGAGGVSVSSDSPPDRRESGPGRRRHR</sequence>
<accession>A0ABV9RC66</accession>
<dbReference type="SUPFAM" id="SSF48498">
    <property type="entry name" value="Tetracyclin repressor-like, C-terminal domain"/>
    <property type="match status" value="1"/>
</dbReference>
<protein>
    <submittedName>
        <fullName evidence="7">TetR/AcrR family transcriptional regulator</fullName>
    </submittedName>
</protein>
<evidence type="ECO:0000256" key="3">
    <source>
        <dbReference type="ARBA" id="ARBA00023163"/>
    </source>
</evidence>
<feature type="region of interest" description="Disordered" evidence="5">
    <location>
        <begin position="193"/>
        <end position="218"/>
    </location>
</feature>